<protein>
    <recommendedName>
        <fullName evidence="2">acylglycerol lipase</fullName>
        <ecNumber evidence="2">3.1.1.23</ecNumber>
    </recommendedName>
</protein>
<dbReference type="GO" id="GO:0005765">
    <property type="term" value="C:lysosomal membrane"/>
    <property type="evidence" value="ECO:0007669"/>
    <property type="project" value="UniProtKB-SubCell"/>
</dbReference>
<organism evidence="10 11">
    <name type="scientific">Pinctada imbricata</name>
    <name type="common">Atlantic pearl-oyster</name>
    <name type="synonym">Pinctada martensii</name>
    <dbReference type="NCBI Taxonomy" id="66713"/>
    <lineage>
        <taxon>Eukaryota</taxon>
        <taxon>Metazoa</taxon>
        <taxon>Spiralia</taxon>
        <taxon>Lophotrochozoa</taxon>
        <taxon>Mollusca</taxon>
        <taxon>Bivalvia</taxon>
        <taxon>Autobranchia</taxon>
        <taxon>Pteriomorphia</taxon>
        <taxon>Pterioida</taxon>
        <taxon>Pterioidea</taxon>
        <taxon>Pteriidae</taxon>
        <taxon>Pinctada</taxon>
    </lineage>
</organism>
<dbReference type="GO" id="GO:0031966">
    <property type="term" value="C:mitochondrial membrane"/>
    <property type="evidence" value="ECO:0007669"/>
    <property type="project" value="UniProtKB-SubCell"/>
</dbReference>
<evidence type="ECO:0000313" key="11">
    <source>
        <dbReference type="Proteomes" id="UP001186944"/>
    </source>
</evidence>
<dbReference type="AlphaFoldDB" id="A0AA88Y5F9"/>
<dbReference type="PANTHER" id="PTHR43798">
    <property type="entry name" value="MONOACYLGLYCEROL LIPASE"/>
    <property type="match status" value="1"/>
</dbReference>
<feature type="region of interest" description="Disordered" evidence="8">
    <location>
        <begin position="292"/>
        <end position="366"/>
    </location>
</feature>
<evidence type="ECO:0000256" key="6">
    <source>
        <dbReference type="ARBA" id="ARBA00047662"/>
    </source>
</evidence>
<dbReference type="GO" id="GO:0047372">
    <property type="term" value="F:monoacylglycerol lipase activity"/>
    <property type="evidence" value="ECO:0007669"/>
    <property type="project" value="UniProtKB-EC"/>
</dbReference>
<feature type="compositionally biased region" description="Polar residues" evidence="8">
    <location>
        <begin position="292"/>
        <end position="313"/>
    </location>
</feature>
<comment type="catalytic activity">
    <reaction evidence="1">
        <text>Hydrolyzes glycerol monoesters of long-chain fatty acids.</text>
        <dbReference type="EC" id="3.1.1.23"/>
    </reaction>
</comment>
<feature type="compositionally biased region" description="Polar residues" evidence="8">
    <location>
        <begin position="9"/>
        <end position="23"/>
    </location>
</feature>
<dbReference type="PANTHER" id="PTHR43798:SF5">
    <property type="entry name" value="MONOACYLGLYCEROL LIPASE ABHD6"/>
    <property type="match status" value="1"/>
</dbReference>
<feature type="domain" description="AB hydrolase-1" evidence="9">
    <location>
        <begin position="46"/>
        <end position="146"/>
    </location>
</feature>
<comment type="catalytic activity">
    <reaction evidence="6">
        <text>1-dodecanoylglycerol + H2O = dodecanoate + glycerol + H(+)</text>
        <dbReference type="Rhea" id="RHEA:44316"/>
        <dbReference type="ChEBI" id="CHEBI:15377"/>
        <dbReference type="ChEBI" id="CHEBI:15378"/>
        <dbReference type="ChEBI" id="CHEBI:17754"/>
        <dbReference type="ChEBI" id="CHEBI:18262"/>
        <dbReference type="ChEBI" id="CHEBI:75539"/>
    </reaction>
</comment>
<dbReference type="PRINTS" id="PR00111">
    <property type="entry name" value="ABHYDROLASE"/>
</dbReference>
<dbReference type="InterPro" id="IPR050266">
    <property type="entry name" value="AB_hydrolase_sf"/>
</dbReference>
<dbReference type="GO" id="GO:0031902">
    <property type="term" value="C:late endosome membrane"/>
    <property type="evidence" value="ECO:0007669"/>
    <property type="project" value="UniProtKB-SubCell"/>
</dbReference>
<comment type="caution">
    <text evidence="10">The sequence shown here is derived from an EMBL/GenBank/DDBJ whole genome shotgun (WGS) entry which is preliminary data.</text>
</comment>
<feature type="region of interest" description="Disordered" evidence="8">
    <location>
        <begin position="1"/>
        <end position="23"/>
    </location>
</feature>
<evidence type="ECO:0000256" key="1">
    <source>
        <dbReference type="ARBA" id="ARBA00001613"/>
    </source>
</evidence>
<dbReference type="InterPro" id="IPR000639">
    <property type="entry name" value="Epox_hydrolase-like"/>
</dbReference>
<name>A0AA88Y5F9_PINIB</name>
<dbReference type="Gene3D" id="3.40.50.1820">
    <property type="entry name" value="alpha/beta hydrolase"/>
    <property type="match status" value="1"/>
</dbReference>
<evidence type="ECO:0000256" key="2">
    <source>
        <dbReference type="ARBA" id="ARBA00013254"/>
    </source>
</evidence>
<keyword evidence="11" id="KW-1185">Reference proteome</keyword>
<dbReference type="EMBL" id="VSWD01000007">
    <property type="protein sequence ID" value="KAK3098492.1"/>
    <property type="molecule type" value="Genomic_DNA"/>
</dbReference>
<evidence type="ECO:0000256" key="5">
    <source>
        <dbReference type="ARBA" id="ARBA00046308"/>
    </source>
</evidence>
<proteinExistence type="predicted"/>
<dbReference type="InterPro" id="IPR000073">
    <property type="entry name" value="AB_hydrolase_1"/>
</dbReference>
<dbReference type="InterPro" id="IPR029058">
    <property type="entry name" value="AB_hydrolase_fold"/>
</dbReference>
<dbReference type="GO" id="GO:0046464">
    <property type="term" value="P:acylglycerol catabolic process"/>
    <property type="evidence" value="ECO:0007669"/>
    <property type="project" value="TreeGrafter"/>
</dbReference>
<sequence>MENREKSQSEAITNNNINRETIGNSHNDAKLYASENNATKETPKEVLFFIHGVGGSLDVWKSQLDYFSGLGYEVISPDLIGHGMSCAPDQPRAYHFQEILADIEVIFDTYCKEKNIVVGHSYGCAFATVLARRRTRRVSKLVLVSGGGPVPLAPQAGIFSLPLCMLYCIRPCIMCTFRRSAFYSGSGKREENKQTAFDVPAYVLSYIMNGQWWLDGDELFHSWINVPTLLIWGRHDKFVGLQEEEDMLKVVYGSRLEIIETAGHMVMMEAPSEFNHILYHFIIDSPLPAQTTQDKSAVNSNSETSVGHPSNQNTKDKVAEWATPRGNKTKHNMGSRVSMGSVLSYKSTKSSKSMPQGVLSHHSKKS</sequence>
<evidence type="ECO:0000256" key="3">
    <source>
        <dbReference type="ARBA" id="ARBA00037797"/>
    </source>
</evidence>
<evidence type="ECO:0000256" key="8">
    <source>
        <dbReference type="SAM" id="MobiDB-lite"/>
    </source>
</evidence>
<evidence type="ECO:0000259" key="9">
    <source>
        <dbReference type="Pfam" id="PF00561"/>
    </source>
</evidence>
<dbReference type="PRINTS" id="PR00412">
    <property type="entry name" value="EPOXHYDRLASE"/>
</dbReference>
<accession>A0AA88Y5F9</accession>
<dbReference type="SUPFAM" id="SSF53474">
    <property type="entry name" value="alpha/beta-Hydrolases"/>
    <property type="match status" value="1"/>
</dbReference>
<dbReference type="Pfam" id="PF00561">
    <property type="entry name" value="Abhydrolase_1"/>
    <property type="match status" value="1"/>
</dbReference>
<dbReference type="EC" id="3.1.1.23" evidence="2"/>
<evidence type="ECO:0000256" key="7">
    <source>
        <dbReference type="ARBA" id="ARBA00049568"/>
    </source>
</evidence>
<dbReference type="Proteomes" id="UP001186944">
    <property type="component" value="Unassembled WGS sequence"/>
</dbReference>
<evidence type="ECO:0000256" key="4">
    <source>
        <dbReference type="ARBA" id="ARBA00037874"/>
    </source>
</evidence>
<feature type="compositionally biased region" description="Polar residues" evidence="8">
    <location>
        <begin position="344"/>
        <end position="354"/>
    </location>
</feature>
<gene>
    <name evidence="10" type="ORF">FSP39_020023</name>
</gene>
<comment type="function">
    <text evidence="7">Lipase that preferentially hydrolysis medium-chain saturated monoacylglycerols including 2-arachidonoylglycerol. Through 2-arachidonoylglycerol degradation may regulate endocannabinoid signaling pathways. Also has a lysophosphatidyl lipase activity with a preference for lysophosphatidylglycerol among other lysophospholipids. Also able to degrade bis(monoacylglycero)phosphate (BMP) and constitutes the major enzyme for BMP catabolism. BMP, also known as lysobisphosphatidic acid, is enriched in late endosomes and lysosomes and plays a key role in the formation of intraluminal vesicles and in lipid sorting.</text>
</comment>
<evidence type="ECO:0000313" key="10">
    <source>
        <dbReference type="EMBL" id="KAK3098492.1"/>
    </source>
</evidence>
<comment type="subcellular location">
    <subcellularLocation>
        <location evidence="3">Late endosome membrane</location>
        <topology evidence="3">Single-pass type II membrane protein</topology>
    </subcellularLocation>
    <subcellularLocation>
        <location evidence="4">Lysosome membrane</location>
        <topology evidence="4">Single-pass type II membrane protein</topology>
    </subcellularLocation>
    <subcellularLocation>
        <location evidence="5">Mitochondrion membrane</location>
        <topology evidence="5">Single-pass type II membrane protein</topology>
    </subcellularLocation>
</comment>
<reference evidence="10" key="1">
    <citation type="submission" date="2019-08" db="EMBL/GenBank/DDBJ databases">
        <title>The improved chromosome-level genome for the pearl oyster Pinctada fucata martensii using PacBio sequencing and Hi-C.</title>
        <authorList>
            <person name="Zheng Z."/>
        </authorList>
    </citation>
    <scope>NUCLEOTIDE SEQUENCE</scope>
    <source>
        <strain evidence="10">ZZ-2019</strain>
        <tissue evidence="10">Adductor muscle</tissue>
    </source>
</reference>